<sequence>MVTLKGFASLPADTFAEGPPSGSDNGLIDAIARIQPISANGRTGPFDGQPVQGFSGVQFASGSDGDTFWFLSDNGFGGQANSTDYLLRLYQVDPSFAGTEDGDTSVEVQAFVQLSDPNGLIPFEIQNQDSPERFLTGADFDIESFVIDGSGDIWVGEEFGPFLLHFNSQGELLEAPIPTPNPVELDTLNGQEPLVIGHRGASGDFPEHTLESYRAAIAAGADFIEPDLVSTQDGVLIARHEPMIGVVQLDEAGEIVLDENGDPVVTSATTNVAELEQFADRLTVKELDGSLVGGWFAEDFTLEEIKQIRAVQALGFRDSAFDGLFEIPTFEEVIELVQQVEADTGVKVGIYPETKHPIFFDEQGLSLEDPLIEVLQKTGFTDPSRIFIQSFEFQNLIALQGQLDEAGLGDLPLVQLYGNTLPDAPVGSGFSAPYDIRFNVAQGNDLEAIYGAEFLAAVENPLSATTVYSDLDSPEFLKTISNLYAEGAGPWKNNILLREALEEPVDGNGDGEAQITTQLTGEITPFITDAHAAGLQVHPYTLRNEERYLTLTPDGTPQTPEAEFEQLIDIGADGFFTDFARTGDPVRDKLVSDQVRSPQNPDFDFNSLNGQTPIIVGHRGASGDFPEHTLEGYRLAIYQGADFVEPDLVSTRDGVLIARHEPMIGVVRLDENGEIVFDDNGNPIVTSATTNIASLEQFADKLTVKNLDGALVGGWFAEDFTLEEIKQVRAIQPLSFRNQEYNGLFEIPTFQEVIELVQEVSAEVGRPIGIYPETKHPTFFNQQGLSLEEPLVETLVETGFTNRSRIFIQSFEVANLIELRDKILPAAGLDNLQLVQLFGDIESAFINAGGGGFSVPYDFVVNADKSEAELKEIYGGLADLIDFAAAPTYQNLANQAAFDVISTYADGAGPWKNSILLRKALEKPVDGDGDGAAQITSQLTGEVFPLIDFAHSAGLQVHPYTLRDEERYLTLDAEGNPQTPGEEFRQLIELGVDGFFTDYPETGRIVIEQFETAEEFANLRGSRGYEGMAFSPDRQTLYPMLEGTVFGDPEGSLRIYEFDVASSEFAGILGRYQLAQPNHAIGDFTPVNEDEYLVIERDGGQAAAAEFKKVFKVDLSKLDFDGFVEKTEIADLLDIADPNDLDGDGDDSFTFPFVTIEDVLVIDESTILVANDNNYPFSVGRDFSGEEIDNNEIILLGLDQPLNVDPRLGIAGLERNILQGDRDANMLIGAAGDEFLFGGDGDDTIAGGLGDDQIFGEAGDDILRGDLNDRSPQGSSGGNDIIRGGDGNDRIGGKGGNDMLFGDAGDDLIWGDDGDDLLRGGLGNDTLTGDDFSGGQGSDTFVLAAGEGTDTIVDFEIGIDLIGLADGLSFGQLTLTGSEISFNDEVLALLNVSTADLSAADFTMV</sequence>
<keyword evidence="4" id="KW-0800">Toxin</keyword>
<evidence type="ECO:0000256" key="8">
    <source>
        <dbReference type="ARBA" id="ARBA00022801"/>
    </source>
</evidence>
<feature type="domain" description="GP-PDE" evidence="13">
    <location>
        <begin position="193"/>
        <end position="534"/>
    </location>
</feature>
<dbReference type="PANTHER" id="PTHR43620">
    <property type="entry name" value="GLYCEROPHOSPHORYL DIESTER PHOSPHODIESTERASE"/>
    <property type="match status" value="1"/>
</dbReference>
<evidence type="ECO:0000256" key="12">
    <source>
        <dbReference type="SAM" id="MobiDB-lite"/>
    </source>
</evidence>
<dbReference type="EC" id="3.1.4.46" evidence="3"/>
<dbReference type="Pfam" id="PF03009">
    <property type="entry name" value="GDPD"/>
    <property type="match status" value="3"/>
</dbReference>
<dbReference type="GO" id="GO:0042597">
    <property type="term" value="C:periplasmic space"/>
    <property type="evidence" value="ECO:0007669"/>
    <property type="project" value="TreeGrafter"/>
</dbReference>
<keyword evidence="9" id="KW-0843">Virulence</keyword>
<dbReference type="RefSeq" id="WP_193904667.1">
    <property type="nucleotide sequence ID" value="NZ_JADEXG010000002.1"/>
</dbReference>
<comment type="subcellular location">
    <subcellularLocation>
        <location evidence="1">Membrane</location>
    </subcellularLocation>
</comment>
<dbReference type="InterPro" id="IPR018511">
    <property type="entry name" value="Hemolysin-typ_Ca-bd_CS"/>
</dbReference>
<dbReference type="Gene3D" id="3.20.20.190">
    <property type="entry name" value="Phosphatidylinositol (PI) phosphodiesterase"/>
    <property type="match status" value="2"/>
</dbReference>
<dbReference type="PRINTS" id="PR01488">
    <property type="entry name" value="RTXTOXINA"/>
</dbReference>
<dbReference type="InterPro" id="IPR011049">
    <property type="entry name" value="Serralysin-like_metalloprot_C"/>
</dbReference>
<dbReference type="SUPFAM" id="SSF51695">
    <property type="entry name" value="PLC-like phosphodiesterases"/>
    <property type="match status" value="2"/>
</dbReference>
<evidence type="ECO:0000313" key="14">
    <source>
        <dbReference type="EMBL" id="MBE9076005.1"/>
    </source>
</evidence>
<evidence type="ECO:0000256" key="3">
    <source>
        <dbReference type="ARBA" id="ARBA00012247"/>
    </source>
</evidence>
<comment type="catalytic activity">
    <reaction evidence="11">
        <text>a sn-glycero-3-phosphodiester + H2O = an alcohol + sn-glycerol 3-phosphate + H(+)</text>
        <dbReference type="Rhea" id="RHEA:12969"/>
        <dbReference type="ChEBI" id="CHEBI:15377"/>
        <dbReference type="ChEBI" id="CHEBI:15378"/>
        <dbReference type="ChEBI" id="CHEBI:30879"/>
        <dbReference type="ChEBI" id="CHEBI:57597"/>
        <dbReference type="ChEBI" id="CHEBI:83408"/>
        <dbReference type="EC" id="3.1.4.46"/>
    </reaction>
</comment>
<dbReference type="GO" id="GO:0006629">
    <property type="term" value="P:lipid metabolic process"/>
    <property type="evidence" value="ECO:0007669"/>
    <property type="project" value="InterPro"/>
</dbReference>
<evidence type="ECO:0000256" key="11">
    <source>
        <dbReference type="ARBA" id="ARBA00047512"/>
    </source>
</evidence>
<dbReference type="GO" id="GO:0006071">
    <property type="term" value="P:glycerol metabolic process"/>
    <property type="evidence" value="ECO:0007669"/>
    <property type="project" value="UniProtKB-KW"/>
</dbReference>
<dbReference type="InterPro" id="IPR003995">
    <property type="entry name" value="RTX_toxin_determinant-A"/>
</dbReference>
<comment type="caution">
    <text evidence="14">The sequence shown here is derived from an EMBL/GenBank/DDBJ whole genome shotgun (WGS) entry which is preliminary data.</text>
</comment>
<dbReference type="EMBL" id="JADEXG010000002">
    <property type="protein sequence ID" value="MBE9076005.1"/>
    <property type="molecule type" value="Genomic_DNA"/>
</dbReference>
<dbReference type="InterPro" id="IPR017946">
    <property type="entry name" value="PLC-like_Pdiesterase_TIM-brl"/>
</dbReference>
<dbReference type="PROSITE" id="PS00330">
    <property type="entry name" value="HEMOLYSIN_CALCIUM"/>
    <property type="match status" value="1"/>
</dbReference>
<evidence type="ECO:0000256" key="1">
    <source>
        <dbReference type="ARBA" id="ARBA00004370"/>
    </source>
</evidence>
<dbReference type="GO" id="GO:0016020">
    <property type="term" value="C:membrane"/>
    <property type="evidence" value="ECO:0007669"/>
    <property type="project" value="UniProtKB-SubCell"/>
</dbReference>
<evidence type="ECO:0000313" key="15">
    <source>
        <dbReference type="Proteomes" id="UP000636505"/>
    </source>
</evidence>
<dbReference type="Pfam" id="PF13449">
    <property type="entry name" value="Phytase-like"/>
    <property type="match status" value="2"/>
</dbReference>
<dbReference type="InterPro" id="IPR030395">
    <property type="entry name" value="GP_PDE_dom"/>
</dbReference>
<keyword evidence="6" id="KW-0677">Repeat</keyword>
<evidence type="ECO:0000256" key="4">
    <source>
        <dbReference type="ARBA" id="ARBA00022656"/>
    </source>
</evidence>
<dbReference type="PROSITE" id="PS51704">
    <property type="entry name" value="GP_PDE"/>
    <property type="match status" value="2"/>
</dbReference>
<dbReference type="Pfam" id="PF00353">
    <property type="entry name" value="HemolysinCabind"/>
    <property type="match status" value="2"/>
</dbReference>
<dbReference type="SUPFAM" id="SSF51120">
    <property type="entry name" value="beta-Roll"/>
    <property type="match status" value="2"/>
</dbReference>
<evidence type="ECO:0000256" key="2">
    <source>
        <dbReference type="ARBA" id="ARBA00007277"/>
    </source>
</evidence>
<comment type="similarity">
    <text evidence="2">Belongs to the glycerophosphoryl diester phosphodiesterase family.</text>
</comment>
<keyword evidence="7" id="KW-0319">Glycerol metabolism</keyword>
<keyword evidence="8" id="KW-0378">Hydrolase</keyword>
<dbReference type="GO" id="GO:0090729">
    <property type="term" value="F:toxin activity"/>
    <property type="evidence" value="ECO:0007669"/>
    <property type="project" value="UniProtKB-KW"/>
</dbReference>
<dbReference type="GO" id="GO:0005576">
    <property type="term" value="C:extracellular region"/>
    <property type="evidence" value="ECO:0007669"/>
    <property type="project" value="InterPro"/>
</dbReference>
<evidence type="ECO:0000259" key="13">
    <source>
        <dbReference type="PROSITE" id="PS51704"/>
    </source>
</evidence>
<dbReference type="Gene3D" id="2.150.10.10">
    <property type="entry name" value="Serralysin-like metalloprotease, C-terminal"/>
    <property type="match status" value="2"/>
</dbReference>
<dbReference type="PRINTS" id="PR00313">
    <property type="entry name" value="CABNDNGRPT"/>
</dbReference>
<evidence type="ECO:0000256" key="10">
    <source>
        <dbReference type="ARBA" id="ARBA00023136"/>
    </source>
</evidence>
<dbReference type="PANTHER" id="PTHR43620:SF7">
    <property type="entry name" value="GLYCEROPHOSPHODIESTER PHOSPHODIESTERASE GDPD5-RELATED"/>
    <property type="match status" value="1"/>
</dbReference>
<dbReference type="GO" id="GO:0008889">
    <property type="term" value="F:glycerophosphodiester phosphodiesterase activity"/>
    <property type="evidence" value="ECO:0007669"/>
    <property type="project" value="UniProtKB-EC"/>
</dbReference>
<evidence type="ECO:0000256" key="6">
    <source>
        <dbReference type="ARBA" id="ARBA00022737"/>
    </source>
</evidence>
<evidence type="ECO:0000256" key="9">
    <source>
        <dbReference type="ARBA" id="ARBA00023026"/>
    </source>
</evidence>
<keyword evidence="5" id="KW-0732">Signal</keyword>
<accession>A0A8J7AIG2</accession>
<dbReference type="Proteomes" id="UP000636505">
    <property type="component" value="Unassembled WGS sequence"/>
</dbReference>
<dbReference type="GO" id="GO:0005509">
    <property type="term" value="F:calcium ion binding"/>
    <property type="evidence" value="ECO:0007669"/>
    <property type="project" value="InterPro"/>
</dbReference>
<feature type="domain" description="GP-PDE" evidence="13">
    <location>
        <begin position="613"/>
        <end position="1007"/>
    </location>
</feature>
<evidence type="ECO:0000256" key="7">
    <source>
        <dbReference type="ARBA" id="ARBA00022798"/>
    </source>
</evidence>
<reference evidence="14" key="1">
    <citation type="submission" date="2020-10" db="EMBL/GenBank/DDBJ databases">
        <authorList>
            <person name="Castelo-Branco R."/>
            <person name="Eusebio N."/>
            <person name="Adriana R."/>
            <person name="Vieira A."/>
            <person name="Brugerolle De Fraissinette N."/>
            <person name="Rezende De Castro R."/>
            <person name="Schneider M.P."/>
            <person name="Vasconcelos V."/>
            <person name="Leao P.N."/>
        </authorList>
    </citation>
    <scope>NUCLEOTIDE SEQUENCE</scope>
    <source>
        <strain evidence="14">LEGE 07310</strain>
    </source>
</reference>
<keyword evidence="15" id="KW-1185">Reference proteome</keyword>
<keyword evidence="10" id="KW-0472">Membrane</keyword>
<gene>
    <name evidence="14" type="ORF">IQ241_01620</name>
</gene>
<proteinExistence type="inferred from homology"/>
<name>A0A8J7AIG2_9CYAN</name>
<evidence type="ECO:0000256" key="5">
    <source>
        <dbReference type="ARBA" id="ARBA00022729"/>
    </source>
</evidence>
<feature type="region of interest" description="Disordered" evidence="12">
    <location>
        <begin position="1261"/>
        <end position="1288"/>
    </location>
</feature>
<protein>
    <recommendedName>
        <fullName evidence="3">glycerophosphodiester phosphodiesterase</fullName>
        <ecNumber evidence="3">3.1.4.46</ecNumber>
    </recommendedName>
</protein>
<dbReference type="InterPro" id="IPR001343">
    <property type="entry name" value="Hemolysn_Ca-bd"/>
</dbReference>
<dbReference type="InterPro" id="IPR027372">
    <property type="entry name" value="Phytase-like_dom"/>
</dbReference>
<organism evidence="14 15">
    <name type="scientific">Vasconcelosia minhoensis LEGE 07310</name>
    <dbReference type="NCBI Taxonomy" id="915328"/>
    <lineage>
        <taxon>Bacteria</taxon>
        <taxon>Bacillati</taxon>
        <taxon>Cyanobacteriota</taxon>
        <taxon>Cyanophyceae</taxon>
        <taxon>Nodosilineales</taxon>
        <taxon>Cymatolegaceae</taxon>
        <taxon>Vasconcelosia</taxon>
        <taxon>Vasconcelosia minhoensis</taxon>
    </lineage>
</organism>